<dbReference type="GO" id="GO:0005737">
    <property type="term" value="C:cytoplasm"/>
    <property type="evidence" value="ECO:0007669"/>
    <property type="project" value="UniProtKB-SubCell"/>
</dbReference>
<keyword evidence="14" id="KW-1185">Reference proteome</keyword>
<evidence type="ECO:0000256" key="1">
    <source>
        <dbReference type="ARBA" id="ARBA00004123"/>
    </source>
</evidence>
<evidence type="ECO:0000256" key="11">
    <source>
        <dbReference type="ARBA" id="ARBA00049524"/>
    </source>
</evidence>
<dbReference type="EC" id="2.3.1.257" evidence="4"/>
<organism evidence="13 14">
    <name type="scientific">Diversispora epigaea</name>
    <dbReference type="NCBI Taxonomy" id="1348612"/>
    <lineage>
        <taxon>Eukaryota</taxon>
        <taxon>Fungi</taxon>
        <taxon>Fungi incertae sedis</taxon>
        <taxon>Mucoromycota</taxon>
        <taxon>Glomeromycotina</taxon>
        <taxon>Glomeromycetes</taxon>
        <taxon>Diversisporales</taxon>
        <taxon>Diversisporaceae</taxon>
        <taxon>Diversispora</taxon>
    </lineage>
</organism>
<evidence type="ECO:0000259" key="12">
    <source>
        <dbReference type="PROSITE" id="PS51186"/>
    </source>
</evidence>
<dbReference type="GO" id="GO:0010485">
    <property type="term" value="F:histone H4 acetyltransferase activity"/>
    <property type="evidence" value="ECO:0007669"/>
    <property type="project" value="InterPro"/>
</dbReference>
<comment type="catalytic activity">
    <reaction evidence="10">
        <text>N-terminal L-seryl-[histone H2A] + acetyl-CoA = N-terminal N(alpha)-acetyl-L-seryl-[histone H2A] + CoA + H(+)</text>
        <dbReference type="Rhea" id="RHEA:50600"/>
        <dbReference type="Rhea" id="RHEA-COMP:12742"/>
        <dbReference type="Rhea" id="RHEA-COMP:12744"/>
        <dbReference type="ChEBI" id="CHEBI:15378"/>
        <dbReference type="ChEBI" id="CHEBI:57287"/>
        <dbReference type="ChEBI" id="CHEBI:57288"/>
        <dbReference type="ChEBI" id="CHEBI:64738"/>
        <dbReference type="ChEBI" id="CHEBI:83690"/>
        <dbReference type="EC" id="2.3.1.257"/>
    </reaction>
</comment>
<dbReference type="GO" id="GO:0005634">
    <property type="term" value="C:nucleus"/>
    <property type="evidence" value="ECO:0007669"/>
    <property type="project" value="UniProtKB-SubCell"/>
</dbReference>
<evidence type="ECO:0000256" key="10">
    <source>
        <dbReference type="ARBA" id="ARBA00047821"/>
    </source>
</evidence>
<evidence type="ECO:0000256" key="4">
    <source>
        <dbReference type="ARBA" id="ARBA00012950"/>
    </source>
</evidence>
<dbReference type="STRING" id="1348612.A0A397ISP5"/>
<evidence type="ECO:0000256" key="7">
    <source>
        <dbReference type="ARBA" id="ARBA00022679"/>
    </source>
</evidence>
<evidence type="ECO:0000256" key="3">
    <source>
        <dbReference type="ARBA" id="ARBA00008870"/>
    </source>
</evidence>
<dbReference type="EMBL" id="PQFF01000143">
    <property type="protein sequence ID" value="RHZ79019.1"/>
    <property type="molecule type" value="Genomic_DNA"/>
</dbReference>
<dbReference type="CDD" id="cd04301">
    <property type="entry name" value="NAT_SF"/>
    <property type="match status" value="1"/>
</dbReference>
<gene>
    <name evidence="13" type="ORF">Glove_152g38</name>
</gene>
<comment type="similarity">
    <text evidence="3">Belongs to the acetyltransferase family. NAA40 subfamily.</text>
</comment>
<dbReference type="AlphaFoldDB" id="A0A397ISP5"/>
<feature type="domain" description="N-acetyltransferase" evidence="12">
    <location>
        <begin position="110"/>
        <end position="214"/>
    </location>
</feature>
<dbReference type="InterPro" id="IPR016181">
    <property type="entry name" value="Acyl_CoA_acyltransferase"/>
</dbReference>
<evidence type="ECO:0000313" key="13">
    <source>
        <dbReference type="EMBL" id="RHZ79019.1"/>
    </source>
</evidence>
<evidence type="ECO:0000256" key="9">
    <source>
        <dbReference type="ARBA" id="ARBA00023315"/>
    </source>
</evidence>
<dbReference type="PANTHER" id="PTHR20531:SF1">
    <property type="entry name" value="N-ALPHA-ACETYLTRANSFERASE 40"/>
    <property type="match status" value="1"/>
</dbReference>
<keyword evidence="6" id="KW-0963">Cytoplasm</keyword>
<comment type="caution">
    <text evidence="13">The sequence shown here is derived from an EMBL/GenBank/DDBJ whole genome shotgun (WGS) entry which is preliminary data.</text>
</comment>
<evidence type="ECO:0000256" key="5">
    <source>
        <dbReference type="ARBA" id="ARBA00015043"/>
    </source>
</evidence>
<dbReference type="PANTHER" id="PTHR20531">
    <property type="entry name" value="N-ALPHA-ACETYLTRANSFERASE 40"/>
    <property type="match status" value="1"/>
</dbReference>
<accession>A0A397ISP5</accession>
<dbReference type="InterPro" id="IPR039949">
    <property type="entry name" value="NAA40"/>
</dbReference>
<evidence type="ECO:0000256" key="6">
    <source>
        <dbReference type="ARBA" id="ARBA00022490"/>
    </source>
</evidence>
<comment type="catalytic activity">
    <reaction evidence="11">
        <text>N-terminal L-seryl-[histone H4] + acetyl-CoA = N-terminal N(alpha)-acetyl-L-seryl-[histone H4] + CoA + H(+)</text>
        <dbReference type="Rhea" id="RHEA:50596"/>
        <dbReference type="Rhea" id="RHEA-COMP:12740"/>
        <dbReference type="Rhea" id="RHEA-COMP:12743"/>
        <dbReference type="ChEBI" id="CHEBI:15378"/>
        <dbReference type="ChEBI" id="CHEBI:57287"/>
        <dbReference type="ChEBI" id="CHEBI:57288"/>
        <dbReference type="ChEBI" id="CHEBI:64738"/>
        <dbReference type="ChEBI" id="CHEBI:83690"/>
        <dbReference type="EC" id="2.3.1.257"/>
    </reaction>
</comment>
<dbReference type="GO" id="GO:0043998">
    <property type="term" value="F:histone H2A acetyltransferase activity"/>
    <property type="evidence" value="ECO:0007669"/>
    <property type="project" value="InterPro"/>
</dbReference>
<dbReference type="InterPro" id="IPR000182">
    <property type="entry name" value="GNAT_dom"/>
</dbReference>
<dbReference type="Proteomes" id="UP000266861">
    <property type="component" value="Unassembled WGS sequence"/>
</dbReference>
<dbReference type="PROSITE" id="PS51186">
    <property type="entry name" value="GNAT"/>
    <property type="match status" value="1"/>
</dbReference>
<protein>
    <recommendedName>
        <fullName evidence="5">N-alpha-acetyltransferase 40</fullName>
        <ecNumber evidence="4">2.3.1.257</ecNumber>
    </recommendedName>
</protein>
<keyword evidence="7" id="KW-0808">Transferase</keyword>
<proteinExistence type="inferred from homology"/>
<evidence type="ECO:0000256" key="8">
    <source>
        <dbReference type="ARBA" id="ARBA00023242"/>
    </source>
</evidence>
<dbReference type="OrthoDB" id="424551at2759"/>
<keyword evidence="8" id="KW-0539">Nucleus</keyword>
<keyword evidence="9" id="KW-0012">Acyltransferase</keyword>
<dbReference type="Gene3D" id="3.40.630.30">
    <property type="match status" value="1"/>
</dbReference>
<comment type="subcellular location">
    <subcellularLocation>
        <location evidence="2">Cytoplasm</location>
    </subcellularLocation>
    <subcellularLocation>
        <location evidence="1">Nucleus</location>
    </subcellularLocation>
</comment>
<evidence type="ECO:0000313" key="14">
    <source>
        <dbReference type="Proteomes" id="UP000266861"/>
    </source>
</evidence>
<name>A0A397ISP5_9GLOM</name>
<dbReference type="Pfam" id="PF00583">
    <property type="entry name" value="Acetyltransf_1"/>
    <property type="match status" value="1"/>
</dbReference>
<sequence>MSNNLENNRNLVDKANEAANVEFLGPSISYNREDFNTIIEYYSIATLPNDLKKWSFQLVKKNMKKFYENSNMGWNSGNKVKEMREEGARYLIARQFNKVHKDSGENQTIGKPIGFLMFQFTLEETMADDDQEIEAIYCYEIQLTSETRGKGLGKFLMNTMEAIGKHWGMKKSMLTTFKANTAAFNFYRKHLKYEIDEISPSKVLKPKEAKKYDYEILSKVLQN</sequence>
<dbReference type="GO" id="GO:1990189">
    <property type="term" value="F:protein N-terminal-serine acetyltransferase activity"/>
    <property type="evidence" value="ECO:0007669"/>
    <property type="project" value="UniProtKB-EC"/>
</dbReference>
<evidence type="ECO:0000256" key="2">
    <source>
        <dbReference type="ARBA" id="ARBA00004496"/>
    </source>
</evidence>
<reference evidence="13 14" key="1">
    <citation type="submission" date="2018-08" db="EMBL/GenBank/DDBJ databases">
        <title>Genome and evolution of the arbuscular mycorrhizal fungus Diversispora epigaea (formerly Glomus versiforme) and its bacterial endosymbionts.</title>
        <authorList>
            <person name="Sun X."/>
            <person name="Fei Z."/>
            <person name="Harrison M."/>
        </authorList>
    </citation>
    <scope>NUCLEOTIDE SEQUENCE [LARGE SCALE GENOMIC DNA]</scope>
    <source>
        <strain evidence="13 14">IT104</strain>
    </source>
</reference>
<dbReference type="SUPFAM" id="SSF55729">
    <property type="entry name" value="Acyl-CoA N-acyltransferases (Nat)"/>
    <property type="match status" value="1"/>
</dbReference>